<dbReference type="Gene3D" id="3.40.50.620">
    <property type="entry name" value="HUPs"/>
    <property type="match status" value="2"/>
</dbReference>
<evidence type="ECO:0000259" key="2">
    <source>
        <dbReference type="Pfam" id="PF00582"/>
    </source>
</evidence>
<dbReference type="InterPro" id="IPR006016">
    <property type="entry name" value="UspA"/>
</dbReference>
<dbReference type="CDD" id="cd00293">
    <property type="entry name" value="USP-like"/>
    <property type="match status" value="1"/>
</dbReference>
<name>A0A1Z8AYM2_9FLAO</name>
<dbReference type="AlphaFoldDB" id="A0A1Z8AYM2"/>
<dbReference type="InterPro" id="IPR014729">
    <property type="entry name" value="Rossmann-like_a/b/a_fold"/>
</dbReference>
<gene>
    <name evidence="3" type="ORF">A9Q93_06755</name>
</gene>
<dbReference type="Pfam" id="PF00582">
    <property type="entry name" value="Usp"/>
    <property type="match status" value="1"/>
</dbReference>
<sequence>MIEHSFNNIAIGIAFSPKLQANLYEAARLAQSFNATLSMIHVGEESVEKREKITNYLAEFSKKNLKYSIVFKTGNLVEVMMQYLKTYQIDLLVLGALQKEHFFNYSLGSISRKIARLAPCSVLLLIKPSVERVVCQHIVVNGLKSENTPMTILYAFYMANKLNSKRITIVEEINKSTLSIKVKDDATLRKANLQREKLRRKENARVDKILEEIPEDYKSKVKVDKQPIFGKRGYSIGHYAQISRADLLVMNAPEKTNFWNRLFPNDIEYILKELPTDVLIIK</sequence>
<dbReference type="PANTHER" id="PTHR46268">
    <property type="entry name" value="STRESS RESPONSE PROTEIN NHAX"/>
    <property type="match status" value="1"/>
</dbReference>
<accession>A0A1Z8AYM2</accession>
<protein>
    <submittedName>
        <fullName evidence="3">Universal stress protein UspA</fullName>
    </submittedName>
</protein>
<organism evidence="3 4">
    <name type="scientific">Nonlabens dokdonensis</name>
    <dbReference type="NCBI Taxonomy" id="328515"/>
    <lineage>
        <taxon>Bacteria</taxon>
        <taxon>Pseudomonadati</taxon>
        <taxon>Bacteroidota</taxon>
        <taxon>Flavobacteriia</taxon>
        <taxon>Flavobacteriales</taxon>
        <taxon>Flavobacteriaceae</taxon>
        <taxon>Nonlabens</taxon>
    </lineage>
</organism>
<evidence type="ECO:0000313" key="3">
    <source>
        <dbReference type="EMBL" id="OUS15439.1"/>
    </source>
</evidence>
<dbReference type="Proteomes" id="UP000196102">
    <property type="component" value="Unassembled WGS sequence"/>
</dbReference>
<comment type="caution">
    <text evidence="3">The sequence shown here is derived from an EMBL/GenBank/DDBJ whole genome shotgun (WGS) entry which is preliminary data.</text>
</comment>
<reference evidence="4" key="1">
    <citation type="journal article" date="2017" name="Proc. Natl. Acad. Sci. U.S.A.">
        <title>Simulation of Deepwater Horizon oil plume reveals substrate specialization within a complex community of hydrocarbon-degraders.</title>
        <authorList>
            <person name="Hu P."/>
            <person name="Dubinsky E.A."/>
            <person name="Probst A.J."/>
            <person name="Wang J."/>
            <person name="Sieber C.M.K."/>
            <person name="Tom L.M."/>
            <person name="Gardinali P."/>
            <person name="Banfield J.F."/>
            <person name="Atlas R.M."/>
            <person name="Andersen G.L."/>
        </authorList>
    </citation>
    <scope>NUCLEOTIDE SEQUENCE [LARGE SCALE GENOMIC DNA]</scope>
</reference>
<proteinExistence type="inferred from homology"/>
<comment type="similarity">
    <text evidence="1">Belongs to the universal stress protein A family.</text>
</comment>
<feature type="domain" description="UspA" evidence="2">
    <location>
        <begin position="7"/>
        <end position="124"/>
    </location>
</feature>
<evidence type="ECO:0000256" key="1">
    <source>
        <dbReference type="ARBA" id="ARBA00008791"/>
    </source>
</evidence>
<dbReference type="SUPFAM" id="SSF52402">
    <property type="entry name" value="Adenine nucleotide alpha hydrolases-like"/>
    <property type="match status" value="2"/>
</dbReference>
<dbReference type="EMBL" id="MAAX01000108">
    <property type="protein sequence ID" value="OUS15439.1"/>
    <property type="molecule type" value="Genomic_DNA"/>
</dbReference>
<dbReference type="RefSeq" id="WP_303686645.1">
    <property type="nucleotide sequence ID" value="NZ_CAJXYO010000001.1"/>
</dbReference>
<evidence type="ECO:0000313" key="4">
    <source>
        <dbReference type="Proteomes" id="UP000196102"/>
    </source>
</evidence>
<dbReference type="PANTHER" id="PTHR46268:SF6">
    <property type="entry name" value="UNIVERSAL STRESS PROTEIN UP12"/>
    <property type="match status" value="1"/>
</dbReference>